<accession>A0AB38V139</accession>
<protein>
    <submittedName>
        <fullName evidence="1">Uncharacterized protein</fullName>
    </submittedName>
</protein>
<evidence type="ECO:0000313" key="2">
    <source>
        <dbReference type="Proteomes" id="UP000279331"/>
    </source>
</evidence>
<dbReference type="AlphaFoldDB" id="A0AB38V139"/>
<organism evidence="1 2">
    <name type="scientific">Mycobacterium persicum</name>
    <dbReference type="NCBI Taxonomy" id="1487726"/>
    <lineage>
        <taxon>Bacteria</taxon>
        <taxon>Bacillati</taxon>
        <taxon>Actinomycetota</taxon>
        <taxon>Actinomycetes</taxon>
        <taxon>Mycobacteriales</taxon>
        <taxon>Mycobacteriaceae</taxon>
        <taxon>Mycobacterium</taxon>
    </lineage>
</organism>
<sequence length="42" mass="4602">MALFLSVRPRVMTSCKAWGTPVLSVVISAAIMVRPVARSGWR</sequence>
<gene>
    <name evidence="1" type="ORF">LAUMK42_05573</name>
</gene>
<evidence type="ECO:0000313" key="1">
    <source>
        <dbReference type="EMBL" id="VAZ86720.1"/>
    </source>
</evidence>
<reference evidence="1 2" key="1">
    <citation type="submission" date="2018-09" db="EMBL/GenBank/DDBJ databases">
        <authorList>
            <person name="Tagini F."/>
        </authorList>
    </citation>
    <scope>NUCLEOTIDE SEQUENCE [LARGE SCALE GENOMIC DNA]</scope>
    <source>
        <strain evidence="1 2">MK42</strain>
    </source>
</reference>
<comment type="caution">
    <text evidence="1">The sequence shown here is derived from an EMBL/GenBank/DDBJ whole genome shotgun (WGS) entry which is preliminary data.</text>
</comment>
<dbReference type="EMBL" id="UPHL01000171">
    <property type="protein sequence ID" value="VAZ86720.1"/>
    <property type="molecule type" value="Genomic_DNA"/>
</dbReference>
<proteinExistence type="predicted"/>
<name>A0AB38V139_9MYCO</name>
<dbReference type="Proteomes" id="UP000279331">
    <property type="component" value="Unassembled WGS sequence"/>
</dbReference>